<reference evidence="16 17" key="1">
    <citation type="journal article" date="2008" name="DNA Res.">
        <title>Comparative genome analysis of Lactobacillus reuteri and Lactobacillus fermentum reveal a genomic island for reuterin and cobalamin production.</title>
        <authorList>
            <person name="Morita H."/>
            <person name="Toh H."/>
            <person name="Fukuda S."/>
            <person name="Horikawa H."/>
            <person name="Oshima K."/>
            <person name="Suzuki T."/>
            <person name="Murakami M."/>
            <person name="Hisamatsu S."/>
            <person name="Kato Y."/>
            <person name="Takizawa T."/>
            <person name="Fukuoka H."/>
            <person name="Yoshimura T."/>
            <person name="Itoh K."/>
            <person name="O'Sullivan D.J."/>
            <person name="McKay L.L."/>
            <person name="Ohno H."/>
            <person name="Kikuchi J."/>
            <person name="Masaoka T."/>
            <person name="Hattori M."/>
        </authorList>
    </citation>
    <scope>NUCLEOTIDE SEQUENCE [LARGE SCALE GENOMIC DNA]</scope>
    <source>
        <strain evidence="17">NBRC 3956 / LMG 18251</strain>
    </source>
</reference>
<evidence type="ECO:0000256" key="2">
    <source>
        <dbReference type="ARBA" id="ARBA00001947"/>
    </source>
</evidence>
<evidence type="ECO:0000259" key="15">
    <source>
        <dbReference type="Pfam" id="PF07687"/>
    </source>
</evidence>
<dbReference type="InterPro" id="IPR002933">
    <property type="entry name" value="Peptidase_M20"/>
</dbReference>
<dbReference type="InterPro" id="IPR010182">
    <property type="entry name" value="ArgE/DapE"/>
</dbReference>
<organism evidence="16 17">
    <name type="scientific">Limosilactobacillus fermentum (strain NBRC 3956 / LMG 18251)</name>
    <name type="common">Lactobacillus fermentum</name>
    <dbReference type="NCBI Taxonomy" id="334390"/>
    <lineage>
        <taxon>Bacteria</taxon>
        <taxon>Bacillati</taxon>
        <taxon>Bacillota</taxon>
        <taxon>Bacilli</taxon>
        <taxon>Lactobacillales</taxon>
        <taxon>Lactobacillaceae</taxon>
        <taxon>Limosilactobacillus</taxon>
    </lineage>
</organism>
<proteinExistence type="inferred from homology"/>
<evidence type="ECO:0000256" key="4">
    <source>
        <dbReference type="ARBA" id="ARBA00006247"/>
    </source>
</evidence>
<dbReference type="NCBIfam" id="TIGR01910">
    <property type="entry name" value="DapE-ArgE"/>
    <property type="match status" value="1"/>
</dbReference>
<evidence type="ECO:0000256" key="12">
    <source>
        <dbReference type="ARBA" id="ARBA00023154"/>
    </source>
</evidence>
<dbReference type="InterPro" id="IPR050072">
    <property type="entry name" value="Peptidase_M20A"/>
</dbReference>
<feature type="domain" description="Peptidase M20 dimerisation" evidence="15">
    <location>
        <begin position="134"/>
        <end position="239"/>
    </location>
</feature>
<dbReference type="Pfam" id="PF01546">
    <property type="entry name" value="Peptidase_M20"/>
    <property type="match status" value="1"/>
</dbReference>
<keyword evidence="11" id="KW-0220">Diaminopimelate biosynthesis</keyword>
<protein>
    <recommendedName>
        <fullName evidence="6">Probable succinyl-diaminopimelate desuccinylase</fullName>
        <ecNumber evidence="5">3.5.1.18</ecNumber>
    </recommendedName>
</protein>
<comment type="cofactor">
    <cofactor evidence="2">
        <name>Zn(2+)</name>
        <dbReference type="ChEBI" id="CHEBI:29105"/>
    </cofactor>
</comment>
<comment type="cofactor">
    <cofactor evidence="1">
        <name>Co(2+)</name>
        <dbReference type="ChEBI" id="CHEBI:48828"/>
    </cofactor>
</comment>
<dbReference type="KEGG" id="lfe:LAF_0788"/>
<evidence type="ECO:0000256" key="1">
    <source>
        <dbReference type="ARBA" id="ARBA00001941"/>
    </source>
</evidence>
<evidence type="ECO:0000256" key="13">
    <source>
        <dbReference type="ARBA" id="ARBA00023285"/>
    </source>
</evidence>
<dbReference type="Gene3D" id="3.40.630.10">
    <property type="entry name" value="Zn peptidases"/>
    <property type="match status" value="1"/>
</dbReference>
<keyword evidence="13" id="KW-0170">Cobalt</keyword>
<evidence type="ECO:0000256" key="10">
    <source>
        <dbReference type="ARBA" id="ARBA00022833"/>
    </source>
</evidence>
<dbReference type="SUPFAM" id="SSF53187">
    <property type="entry name" value="Zn-dependent exopeptidases"/>
    <property type="match status" value="1"/>
</dbReference>
<dbReference type="GO" id="GO:0046872">
    <property type="term" value="F:metal ion binding"/>
    <property type="evidence" value="ECO:0007669"/>
    <property type="project" value="UniProtKB-KW"/>
</dbReference>
<comment type="catalytic activity">
    <reaction evidence="14">
        <text>N-succinyl-(2S,6S)-2,6-diaminopimelate + H2O = (2S,6S)-2,6-diaminopimelate + succinate</text>
        <dbReference type="Rhea" id="RHEA:22608"/>
        <dbReference type="ChEBI" id="CHEBI:15377"/>
        <dbReference type="ChEBI" id="CHEBI:30031"/>
        <dbReference type="ChEBI" id="CHEBI:57609"/>
        <dbReference type="ChEBI" id="CHEBI:58087"/>
        <dbReference type="EC" id="3.5.1.18"/>
    </reaction>
</comment>
<dbReference type="GO" id="GO:0009085">
    <property type="term" value="P:lysine biosynthetic process"/>
    <property type="evidence" value="ECO:0007669"/>
    <property type="project" value="UniProtKB-KW"/>
</dbReference>
<keyword evidence="7" id="KW-0028">Amino-acid biosynthesis</keyword>
<evidence type="ECO:0000256" key="7">
    <source>
        <dbReference type="ARBA" id="ARBA00022605"/>
    </source>
</evidence>
<dbReference type="PANTHER" id="PTHR43808">
    <property type="entry name" value="ACETYLORNITHINE DEACETYLASE"/>
    <property type="match status" value="1"/>
</dbReference>
<keyword evidence="17" id="KW-1185">Reference proteome</keyword>
<dbReference type="GO" id="GO:0009014">
    <property type="term" value="F:succinyl-diaminopimelate desuccinylase activity"/>
    <property type="evidence" value="ECO:0007669"/>
    <property type="project" value="UniProtKB-EC"/>
</dbReference>
<dbReference type="PROSITE" id="PS00759">
    <property type="entry name" value="ARGE_DAPE_CPG2_2"/>
    <property type="match status" value="1"/>
</dbReference>
<evidence type="ECO:0000256" key="11">
    <source>
        <dbReference type="ARBA" id="ARBA00022915"/>
    </source>
</evidence>
<dbReference type="Gene3D" id="3.30.70.360">
    <property type="match status" value="1"/>
</dbReference>
<dbReference type="GO" id="GO:0019877">
    <property type="term" value="P:diaminopimelate biosynthetic process"/>
    <property type="evidence" value="ECO:0007669"/>
    <property type="project" value="UniProtKB-KW"/>
</dbReference>
<evidence type="ECO:0000256" key="8">
    <source>
        <dbReference type="ARBA" id="ARBA00022723"/>
    </source>
</evidence>
<dbReference type="AlphaFoldDB" id="A0ABF7R2E2"/>
<evidence type="ECO:0000256" key="6">
    <source>
        <dbReference type="ARBA" id="ARBA00016853"/>
    </source>
</evidence>
<keyword evidence="8" id="KW-0479">Metal-binding</keyword>
<keyword evidence="10" id="KW-0862">Zinc</keyword>
<evidence type="ECO:0000313" key="17">
    <source>
        <dbReference type="Proteomes" id="UP000001697"/>
    </source>
</evidence>
<dbReference type="InterPro" id="IPR001261">
    <property type="entry name" value="ArgE/DapE_CS"/>
</dbReference>
<dbReference type="RefSeq" id="WP_012391140.1">
    <property type="nucleotide sequence ID" value="NC_010610.1"/>
</dbReference>
<keyword evidence="12" id="KW-0457">Lysine biosynthesis</keyword>
<dbReference type="Proteomes" id="UP000001697">
    <property type="component" value="Chromosome"/>
</dbReference>
<dbReference type="InterPro" id="IPR036264">
    <property type="entry name" value="Bact_exopeptidase_dim_dom"/>
</dbReference>
<dbReference type="Pfam" id="PF07687">
    <property type="entry name" value="M20_dimer"/>
    <property type="match status" value="1"/>
</dbReference>
<keyword evidence="9" id="KW-0378">Hydrolase</keyword>
<evidence type="ECO:0000256" key="5">
    <source>
        <dbReference type="ARBA" id="ARBA00011921"/>
    </source>
</evidence>
<dbReference type="InterPro" id="IPR011650">
    <property type="entry name" value="Peptidase_M20_dimer"/>
</dbReference>
<name>A0ABF7R2E2_LIMF3</name>
<evidence type="ECO:0000256" key="9">
    <source>
        <dbReference type="ARBA" id="ARBA00022801"/>
    </source>
</evidence>
<evidence type="ECO:0000256" key="14">
    <source>
        <dbReference type="ARBA" id="ARBA00051301"/>
    </source>
</evidence>
<dbReference type="PROSITE" id="PS00758">
    <property type="entry name" value="ARGE_DAPE_CPG2_1"/>
    <property type="match status" value="1"/>
</dbReference>
<comment type="similarity">
    <text evidence="4">Belongs to the peptidase M20A family.</text>
</comment>
<evidence type="ECO:0000313" key="16">
    <source>
        <dbReference type="EMBL" id="BAG27124.1"/>
    </source>
</evidence>
<dbReference type="NCBIfam" id="NF006365">
    <property type="entry name" value="PRK08588.1"/>
    <property type="match status" value="1"/>
</dbReference>
<comment type="pathway">
    <text evidence="3">Amino-acid biosynthesis; L-lysine biosynthesis via DAP pathway; LL-2,6-diaminopimelate from (S)-tetrahydrodipicolinate (succinylase route): step 3/3.</text>
</comment>
<dbReference type="PANTHER" id="PTHR43808:SF8">
    <property type="entry name" value="PEPTIDASE M20 DIMERISATION DOMAIN-CONTAINING PROTEIN"/>
    <property type="match status" value="1"/>
</dbReference>
<evidence type="ECO:0000256" key="3">
    <source>
        <dbReference type="ARBA" id="ARBA00005130"/>
    </source>
</evidence>
<sequence length="353" mass="38340">MEAHLDPYGDHRANLVAEIGHCQTDRVLAFSGHMDTVGQGDKPWHHELLGAEIVGDRLYGRGATDMKSGLAAMVVALIELKEEDRLPSGALRLLATAGEELGTTGSHRLERAGLVEDVDALVVGEPTADHVVFAHSGSYSYQITSKGQACHSSHPADGINEVMGLVHFINEETRLFDDVAADPVLGTLEHSVTVINGGRQVNVIPDLATLEGNVRPTAVFDNHQVDARLKTLVDRINENTPFQLSLEVLFSLQPVVTKEEHPLVQLGLAAANANYPWGKRRLKVIHGATDASVFTLHRPDLPVVILGADQWDCAHQVDEFTTISGYLATIETYKQLATEFFKLSNGETLVGDN</sequence>
<dbReference type="EMBL" id="AP008937">
    <property type="protein sequence ID" value="BAG27124.1"/>
    <property type="molecule type" value="Genomic_DNA"/>
</dbReference>
<dbReference type="SUPFAM" id="SSF55031">
    <property type="entry name" value="Bacterial exopeptidase dimerisation domain"/>
    <property type="match status" value="1"/>
</dbReference>
<accession>A0ABF7R2E2</accession>
<dbReference type="EC" id="3.5.1.18" evidence="5"/>
<dbReference type="CDD" id="cd08659">
    <property type="entry name" value="M20_ArgE_DapE-like"/>
    <property type="match status" value="1"/>
</dbReference>
<gene>
    <name evidence="16" type="ordered locus">LAF_0788</name>
</gene>